<dbReference type="InterPro" id="IPR036581">
    <property type="entry name" value="Cyanate_lyase_C_sf"/>
</dbReference>
<dbReference type="InterPro" id="IPR003712">
    <property type="entry name" value="Cyanate_lyase_C"/>
</dbReference>
<dbReference type="Gene3D" id="3.30.1160.10">
    <property type="entry name" value="Cyanate lyase, C-terminal domain"/>
    <property type="match status" value="1"/>
</dbReference>
<dbReference type="HAMAP" id="MF_00535">
    <property type="entry name" value="Cyanate_hydrat"/>
    <property type="match status" value="1"/>
</dbReference>
<comment type="function">
    <text evidence="1 3">Catalyzes the reaction of cyanate with bicarbonate to produce ammonia and carbon dioxide.</text>
</comment>
<evidence type="ECO:0000259" key="4">
    <source>
        <dbReference type="SMART" id="SM01116"/>
    </source>
</evidence>
<dbReference type="EC" id="4.2.1.104" evidence="3"/>
<gene>
    <name evidence="3 5" type="primary">cynS</name>
    <name evidence="5" type="ORF">GCM10008935_24280</name>
</gene>
<dbReference type="SUPFAM" id="SSF55234">
    <property type="entry name" value="Cyanase C-terminal domain"/>
    <property type="match status" value="1"/>
</dbReference>
<dbReference type="PIRSF" id="PIRSF001263">
    <property type="entry name" value="Cyanate_hydratas"/>
    <property type="match status" value="1"/>
</dbReference>
<keyword evidence="2 3" id="KW-0456">Lyase</keyword>
<keyword evidence="6" id="KW-1185">Reference proteome</keyword>
<feature type="active site" evidence="3">
    <location>
        <position position="122"/>
    </location>
</feature>
<dbReference type="SMART" id="SM01116">
    <property type="entry name" value="Cyanate_lyase"/>
    <property type="match status" value="1"/>
</dbReference>
<comment type="similarity">
    <text evidence="3">Belongs to the cyanase family.</text>
</comment>
<evidence type="ECO:0000256" key="3">
    <source>
        <dbReference type="HAMAP-Rule" id="MF_00535"/>
    </source>
</evidence>
<reference evidence="6" key="1">
    <citation type="journal article" date="2019" name="Int. J. Syst. Evol. Microbiol.">
        <title>The Global Catalogue of Microorganisms (GCM) 10K type strain sequencing project: providing services to taxonomists for standard genome sequencing and annotation.</title>
        <authorList>
            <consortium name="The Broad Institute Genomics Platform"/>
            <consortium name="The Broad Institute Genome Sequencing Center for Infectious Disease"/>
            <person name="Wu L."/>
            <person name="Ma J."/>
        </authorList>
    </citation>
    <scope>NUCLEOTIDE SEQUENCE [LARGE SCALE GENOMIC DNA]</scope>
    <source>
        <strain evidence="6">JCM 14193</strain>
    </source>
</reference>
<dbReference type="Proteomes" id="UP001500740">
    <property type="component" value="Unassembled WGS sequence"/>
</dbReference>
<dbReference type="CDD" id="cd00559">
    <property type="entry name" value="Cyanase_C"/>
    <property type="match status" value="1"/>
</dbReference>
<dbReference type="Pfam" id="PF21291">
    <property type="entry name" value="CYNS_N"/>
    <property type="match status" value="1"/>
</dbReference>
<name>A0ABP3K0I0_9BACI</name>
<accession>A0ABP3K0I0</accession>
<dbReference type="Gene3D" id="1.10.260.40">
    <property type="entry name" value="lambda repressor-like DNA-binding domains"/>
    <property type="match status" value="1"/>
</dbReference>
<feature type="domain" description="Cyanate lyase C-terminal" evidence="4">
    <location>
        <begin position="109"/>
        <end position="181"/>
    </location>
</feature>
<dbReference type="SUPFAM" id="SSF47413">
    <property type="entry name" value="lambda repressor-like DNA-binding domains"/>
    <property type="match status" value="1"/>
</dbReference>
<feature type="active site" evidence="3">
    <location>
        <position position="148"/>
    </location>
</feature>
<protein>
    <recommendedName>
        <fullName evidence="3">Cyanate hydratase</fullName>
        <shortName evidence="3">Cyanase</shortName>
        <ecNumber evidence="3">4.2.1.104</ecNumber>
    </recommendedName>
    <alternativeName>
        <fullName evidence="3">Cyanate hydrolase</fullName>
    </alternativeName>
    <alternativeName>
        <fullName evidence="3">Cyanate lyase</fullName>
    </alternativeName>
</protein>
<dbReference type="PRINTS" id="PR01693">
    <property type="entry name" value="CYANASE"/>
</dbReference>
<evidence type="ECO:0000313" key="5">
    <source>
        <dbReference type="EMBL" id="GAA0467492.1"/>
    </source>
</evidence>
<organism evidence="5 6">
    <name type="scientific">Alkalibacillus silvisoli</name>
    <dbReference type="NCBI Taxonomy" id="392823"/>
    <lineage>
        <taxon>Bacteria</taxon>
        <taxon>Bacillati</taxon>
        <taxon>Bacillota</taxon>
        <taxon>Bacilli</taxon>
        <taxon>Bacillales</taxon>
        <taxon>Bacillaceae</taxon>
        <taxon>Alkalibacillus</taxon>
    </lineage>
</organism>
<dbReference type="NCBIfam" id="TIGR00673">
    <property type="entry name" value="cynS"/>
    <property type="match status" value="1"/>
</dbReference>
<dbReference type="InterPro" id="IPR048564">
    <property type="entry name" value="CYNS_N"/>
</dbReference>
<dbReference type="PANTHER" id="PTHR34186:SF2">
    <property type="entry name" value="CYANATE HYDRATASE"/>
    <property type="match status" value="1"/>
</dbReference>
<dbReference type="Pfam" id="PF02560">
    <property type="entry name" value="Cyanate_lyase"/>
    <property type="match status" value="1"/>
</dbReference>
<feature type="active site" evidence="3">
    <location>
        <position position="125"/>
    </location>
</feature>
<dbReference type="EMBL" id="BAAACZ010000019">
    <property type="protein sequence ID" value="GAA0467492.1"/>
    <property type="molecule type" value="Genomic_DNA"/>
</dbReference>
<sequence>MYNASHDSYNYGHINGPHHTYPTHQKTHPIPMFNSTREELTNLLLAAKESQQLSFDQIAQDVGGSKEWIAAVLLGQQSMNADDAIRLTQVLHVDPYIANLLQRPPIRGSLDQTVPTDTLIYRFYEIMQVYGTTFKALINEMFGDGIMSSVNLEIGVDKKPDPEGERVVITLDGKFLPYEKW</sequence>
<comment type="catalytic activity">
    <reaction evidence="3">
        <text>cyanate + hydrogencarbonate + 3 H(+) = NH4(+) + 2 CO2</text>
        <dbReference type="Rhea" id="RHEA:11120"/>
        <dbReference type="ChEBI" id="CHEBI:15378"/>
        <dbReference type="ChEBI" id="CHEBI:16526"/>
        <dbReference type="ChEBI" id="CHEBI:17544"/>
        <dbReference type="ChEBI" id="CHEBI:28938"/>
        <dbReference type="ChEBI" id="CHEBI:29195"/>
        <dbReference type="EC" id="4.2.1.104"/>
    </reaction>
</comment>
<dbReference type="InterPro" id="IPR010982">
    <property type="entry name" value="Lambda_DNA-bd_dom_sf"/>
</dbReference>
<evidence type="ECO:0000313" key="6">
    <source>
        <dbReference type="Proteomes" id="UP001500740"/>
    </source>
</evidence>
<dbReference type="NCBIfam" id="NF002773">
    <property type="entry name" value="PRK02866.1"/>
    <property type="match status" value="1"/>
</dbReference>
<evidence type="ECO:0000256" key="1">
    <source>
        <dbReference type="ARBA" id="ARBA00003561"/>
    </source>
</evidence>
<dbReference type="PANTHER" id="PTHR34186">
    <property type="entry name" value="CYANATE HYDRATASE"/>
    <property type="match status" value="1"/>
</dbReference>
<dbReference type="InterPro" id="IPR008076">
    <property type="entry name" value="Cyanase"/>
</dbReference>
<dbReference type="RefSeq" id="WP_343783894.1">
    <property type="nucleotide sequence ID" value="NZ_BAAACZ010000019.1"/>
</dbReference>
<proteinExistence type="inferred from homology"/>
<evidence type="ECO:0000256" key="2">
    <source>
        <dbReference type="ARBA" id="ARBA00023239"/>
    </source>
</evidence>
<comment type="caution">
    <text evidence="5">The sequence shown here is derived from an EMBL/GenBank/DDBJ whole genome shotgun (WGS) entry which is preliminary data.</text>
</comment>